<comment type="similarity">
    <text evidence="1">Belongs to the leucine-binding protein family.</text>
</comment>
<evidence type="ECO:0000256" key="1">
    <source>
        <dbReference type="ARBA" id="ARBA00010062"/>
    </source>
</evidence>
<proteinExistence type="inferred from homology"/>
<keyword evidence="2" id="KW-0732">Signal</keyword>
<dbReference type="InterPro" id="IPR051010">
    <property type="entry name" value="BCAA_transport"/>
</dbReference>
<organism evidence="5 6">
    <name type="scientific">Mesorhizobium atlanticum</name>
    <dbReference type="NCBI Taxonomy" id="2233532"/>
    <lineage>
        <taxon>Bacteria</taxon>
        <taxon>Pseudomonadati</taxon>
        <taxon>Pseudomonadota</taxon>
        <taxon>Alphaproteobacteria</taxon>
        <taxon>Hyphomicrobiales</taxon>
        <taxon>Phyllobacteriaceae</taxon>
        <taxon>Mesorhizobium</taxon>
    </lineage>
</organism>
<evidence type="ECO:0000313" key="5">
    <source>
        <dbReference type="EMBL" id="RAZ76006.1"/>
    </source>
</evidence>
<evidence type="ECO:0000259" key="4">
    <source>
        <dbReference type="Pfam" id="PF13458"/>
    </source>
</evidence>
<dbReference type="Proteomes" id="UP000251956">
    <property type="component" value="Unassembled WGS sequence"/>
</dbReference>
<dbReference type="InterPro" id="IPR028082">
    <property type="entry name" value="Peripla_BP_I"/>
</dbReference>
<comment type="caution">
    <text evidence="5">The sequence shown here is derived from an EMBL/GenBank/DDBJ whole genome shotgun (WGS) entry which is preliminary data.</text>
</comment>
<gene>
    <name evidence="5" type="ORF">DPM35_14870</name>
</gene>
<dbReference type="GO" id="GO:0006865">
    <property type="term" value="P:amino acid transport"/>
    <property type="evidence" value="ECO:0007669"/>
    <property type="project" value="UniProtKB-KW"/>
</dbReference>
<dbReference type="InterPro" id="IPR028081">
    <property type="entry name" value="Leu-bd"/>
</dbReference>
<feature type="domain" description="Leucine-binding protein" evidence="4">
    <location>
        <begin position="39"/>
        <end position="372"/>
    </location>
</feature>
<dbReference type="Pfam" id="PF13458">
    <property type="entry name" value="Peripla_BP_6"/>
    <property type="match status" value="1"/>
</dbReference>
<evidence type="ECO:0000256" key="3">
    <source>
        <dbReference type="ARBA" id="ARBA00022970"/>
    </source>
</evidence>
<name>A0A330GSY1_9HYPH</name>
<dbReference type="AlphaFoldDB" id="A0A330GSY1"/>
<dbReference type="CDD" id="cd06338">
    <property type="entry name" value="PBP1_ABC_ligand_binding-like"/>
    <property type="match status" value="1"/>
</dbReference>
<dbReference type="SUPFAM" id="SSF53822">
    <property type="entry name" value="Periplasmic binding protein-like I"/>
    <property type="match status" value="1"/>
</dbReference>
<protein>
    <recommendedName>
        <fullName evidence="4">Leucine-binding protein domain-containing protein</fullName>
    </recommendedName>
</protein>
<dbReference type="PANTHER" id="PTHR30483:SF37">
    <property type="entry name" value="ABC TRANSPORTER SUBSTRATE-BINDING PROTEIN"/>
    <property type="match status" value="1"/>
</dbReference>
<sequence>MKPGRMEMEISLKGMLAGLLLSSALGLGGTLVANAAGDEIVIGAPISLTGPLAGDGKEQKWAYEQAVADINKAGGIMVKAAGKKLPVRLVVADDESSEGKVASALENLIKVQKVDALLSTHSGPMNIAGAIVAEKYKKFYMITTAFPFEWQPLKLKYSALFFFHPGPGAEVPFQIWDKLPANEKPKHPALVSEDSPDGKGFGGAFEAAAKKYGYSFAVDDPWAIGATDYSALITKLKASDVDAMLVFGSPADTVTLLRQMKELGFSVPYLHGWKGTWTGEFHEALGPDSDYILTDGFWSASYPYKGAKELGDRYEAEFKKDSVTVGAFYANAQVLAQAIEKAGSTDAAAIHDAIFGQEFKDTVVGDLKFDETGFALIPSVATQWWQGKHQLIYPDGNWTYKPAPAWDKR</sequence>
<reference evidence="6" key="1">
    <citation type="submission" date="2018-06" db="EMBL/GenBank/DDBJ databases">
        <authorList>
            <person name="Helene L.C."/>
            <person name="Dall'Agnol R."/>
            <person name="Delamuta J.R."/>
            <person name="Hungria M."/>
        </authorList>
    </citation>
    <scope>NUCLEOTIDE SEQUENCE [LARGE SCALE GENOMIC DNA]</scope>
    <source>
        <strain evidence="6">CNPSo 3140</strain>
    </source>
</reference>
<keyword evidence="6" id="KW-1185">Reference proteome</keyword>
<accession>A0A330GSY1</accession>
<evidence type="ECO:0000256" key="2">
    <source>
        <dbReference type="ARBA" id="ARBA00022729"/>
    </source>
</evidence>
<keyword evidence="3" id="KW-0029">Amino-acid transport</keyword>
<dbReference type="OrthoDB" id="7251828at2"/>
<keyword evidence="3" id="KW-0813">Transport</keyword>
<dbReference type="Gene3D" id="3.40.50.2300">
    <property type="match status" value="2"/>
</dbReference>
<dbReference type="PANTHER" id="PTHR30483">
    <property type="entry name" value="LEUCINE-SPECIFIC-BINDING PROTEIN"/>
    <property type="match status" value="1"/>
</dbReference>
<dbReference type="EMBL" id="QMBQ01000004">
    <property type="protein sequence ID" value="RAZ76006.1"/>
    <property type="molecule type" value="Genomic_DNA"/>
</dbReference>
<evidence type="ECO:0000313" key="6">
    <source>
        <dbReference type="Proteomes" id="UP000251956"/>
    </source>
</evidence>
<reference evidence="5 6" key="2">
    <citation type="submission" date="2018-07" db="EMBL/GenBank/DDBJ databases">
        <title>Diversity of Mesorhizobium strains in Brazil.</title>
        <authorList>
            <person name="Helene L.C.F."/>
            <person name="Dall'Agnol R."/>
            <person name="Delamuta J.R.M."/>
            <person name="Hungria M."/>
        </authorList>
    </citation>
    <scope>NUCLEOTIDE SEQUENCE [LARGE SCALE GENOMIC DNA]</scope>
    <source>
        <strain evidence="5 6">CNPSo 3140</strain>
    </source>
</reference>